<dbReference type="REBASE" id="143198">
    <property type="entry name" value="M.Aam2477ORF4379P"/>
</dbReference>
<feature type="binding site" evidence="7">
    <location>
        <position position="54"/>
    </location>
    <ligand>
        <name>S-adenosyl-L-methionine</name>
        <dbReference type="ChEBI" id="CHEBI:59789"/>
    </ligand>
</feature>
<dbReference type="Gene3D" id="3.40.50.150">
    <property type="entry name" value="Vaccinia Virus protein VP39"/>
    <property type="match status" value="1"/>
</dbReference>
<comment type="catalytic activity">
    <reaction evidence="6 8">
        <text>a 2'-deoxyadenosine in DNA + S-adenosyl-L-methionine = an N(6)-methyl-2'-deoxyadenosine in DNA + S-adenosyl-L-homocysteine + H(+)</text>
        <dbReference type="Rhea" id="RHEA:15197"/>
        <dbReference type="Rhea" id="RHEA-COMP:12418"/>
        <dbReference type="Rhea" id="RHEA-COMP:12419"/>
        <dbReference type="ChEBI" id="CHEBI:15378"/>
        <dbReference type="ChEBI" id="CHEBI:57856"/>
        <dbReference type="ChEBI" id="CHEBI:59789"/>
        <dbReference type="ChEBI" id="CHEBI:90615"/>
        <dbReference type="ChEBI" id="CHEBI:90616"/>
        <dbReference type="EC" id="2.1.1.72"/>
    </reaction>
</comment>
<dbReference type="PIRSF" id="PIRSF000398">
    <property type="entry name" value="M_m6A_EcoRV"/>
    <property type="match status" value="1"/>
</dbReference>
<dbReference type="GO" id="GO:1904047">
    <property type="term" value="F:S-adenosyl-L-methionine binding"/>
    <property type="evidence" value="ECO:0007669"/>
    <property type="project" value="TreeGrafter"/>
</dbReference>
<evidence type="ECO:0000313" key="12">
    <source>
        <dbReference type="Proteomes" id="UP000577697"/>
    </source>
</evidence>
<evidence type="ECO:0000313" key="9">
    <source>
        <dbReference type="EMBL" id="AMS43293.1"/>
    </source>
</evidence>
<feature type="binding site" evidence="7">
    <location>
        <position position="13"/>
    </location>
    <ligand>
        <name>S-adenosyl-L-methionine</name>
        <dbReference type="ChEBI" id="CHEBI:59789"/>
    </ligand>
</feature>
<accession>A0AAC8YRR1</accession>
<dbReference type="PANTHER" id="PTHR30481">
    <property type="entry name" value="DNA ADENINE METHYLASE"/>
    <property type="match status" value="1"/>
</dbReference>
<dbReference type="EMBL" id="CP015005">
    <property type="protein sequence ID" value="AMS43293.1"/>
    <property type="molecule type" value="Genomic_DNA"/>
</dbReference>
<evidence type="ECO:0000256" key="7">
    <source>
        <dbReference type="PIRSR" id="PIRSR000398-1"/>
    </source>
</evidence>
<dbReference type="InterPro" id="IPR012327">
    <property type="entry name" value="MeTrfase_D12"/>
</dbReference>
<feature type="binding site" evidence="7">
    <location>
        <position position="177"/>
    </location>
    <ligand>
        <name>S-adenosyl-L-methionine</name>
        <dbReference type="ChEBI" id="CHEBI:59789"/>
    </ligand>
</feature>
<dbReference type="EC" id="2.1.1.72" evidence="2 8"/>
<dbReference type="PANTHER" id="PTHR30481:SF3">
    <property type="entry name" value="DNA ADENINE METHYLASE"/>
    <property type="match status" value="1"/>
</dbReference>
<sequence length="268" mass="30654">MALRPFLKWAGGKRWLVERSEFQVPSFSGNYIEPFLGGGSVFFHVAPDRSIISDLNTRLVEAYLSIKCDWQSVVTFLESHQKRHSPQHYYAERAMEYSNVAERGAQFIYLNRACWNGLYRENLRGQFNVPIGSKTKILYEYDDFRSVSERLKNAEIVNCDFEVSINRAGDSDFLFVDPPYTTAHNFNGFVKYNQKIFSWDDQIRLRNALVRAAHRGCAIIVTNAGHSSISELYNGVGRITELSRASVISGKVDGRQETSEKVIYIGPR</sequence>
<dbReference type="GO" id="GO:0009307">
    <property type="term" value="P:DNA restriction-modification system"/>
    <property type="evidence" value="ECO:0007669"/>
    <property type="project" value="InterPro"/>
</dbReference>
<dbReference type="KEGG" id="aak:AA2016_4379"/>
<dbReference type="InterPro" id="IPR002052">
    <property type="entry name" value="DNA_methylase_N6_adenine_CS"/>
</dbReference>
<dbReference type="NCBIfam" id="TIGR00571">
    <property type="entry name" value="dam"/>
    <property type="match status" value="1"/>
</dbReference>
<reference evidence="10 12" key="2">
    <citation type="submission" date="2020-08" db="EMBL/GenBank/DDBJ databases">
        <title>Genomic Encyclopedia of Type Strains, Phase IV (KMG-IV): sequencing the most valuable type-strain genomes for metagenomic binning, comparative biology and taxonomic classification.</title>
        <authorList>
            <person name="Goeker M."/>
        </authorList>
    </citation>
    <scope>NUCLEOTIDE SEQUENCE [LARGE SCALE GENOMIC DNA]</scope>
    <source>
        <strain evidence="10 12">DSM 10368</strain>
    </source>
</reference>
<dbReference type="GO" id="GO:0009007">
    <property type="term" value="F:site-specific DNA-methyltransferase (adenine-specific) activity"/>
    <property type="evidence" value="ECO:0007669"/>
    <property type="project" value="UniProtKB-UniRule"/>
</dbReference>
<gene>
    <name evidence="9" type="ORF">AA2016_4379</name>
    <name evidence="10" type="ORF">FHS67_002475</name>
</gene>
<dbReference type="AlphaFoldDB" id="A0AAC8YRR1"/>
<dbReference type="InterPro" id="IPR012263">
    <property type="entry name" value="M_m6A_EcoRV"/>
</dbReference>
<dbReference type="GO" id="GO:0032259">
    <property type="term" value="P:methylation"/>
    <property type="evidence" value="ECO:0007669"/>
    <property type="project" value="UniProtKB-KW"/>
</dbReference>
<evidence type="ECO:0000256" key="6">
    <source>
        <dbReference type="ARBA" id="ARBA00047942"/>
    </source>
</evidence>
<dbReference type="GO" id="GO:0006298">
    <property type="term" value="P:mismatch repair"/>
    <property type="evidence" value="ECO:0007669"/>
    <property type="project" value="TreeGrafter"/>
</dbReference>
<reference evidence="9 11" key="1">
    <citation type="submission" date="2016-03" db="EMBL/GenBank/DDBJ databases">
        <title>Complete genome of Aminobacter aminovorans KCTC 2477.</title>
        <authorList>
            <person name="Kim K.M."/>
        </authorList>
    </citation>
    <scope>NUCLEOTIDE SEQUENCE [LARGE SCALE GENOMIC DNA]</scope>
    <source>
        <strain evidence="9 11">KCTC 2477</strain>
    </source>
</reference>
<name>A0AAC8YRR1_AMIAI</name>
<keyword evidence="3 8" id="KW-0489">Methyltransferase</keyword>
<evidence type="ECO:0000256" key="8">
    <source>
        <dbReference type="RuleBase" id="RU361257"/>
    </source>
</evidence>
<dbReference type="Proteomes" id="UP000577697">
    <property type="component" value="Unassembled WGS sequence"/>
</dbReference>
<keyword evidence="5 8" id="KW-0949">S-adenosyl-L-methionine</keyword>
<evidence type="ECO:0000256" key="5">
    <source>
        <dbReference type="ARBA" id="ARBA00022691"/>
    </source>
</evidence>
<dbReference type="Proteomes" id="UP000075755">
    <property type="component" value="Chromosome"/>
</dbReference>
<organism evidence="9 11">
    <name type="scientific">Aminobacter aminovorans</name>
    <name type="common">Chelatobacter heintzii</name>
    <dbReference type="NCBI Taxonomy" id="83263"/>
    <lineage>
        <taxon>Bacteria</taxon>
        <taxon>Pseudomonadati</taxon>
        <taxon>Pseudomonadota</taxon>
        <taxon>Alphaproteobacteria</taxon>
        <taxon>Hyphomicrobiales</taxon>
        <taxon>Phyllobacteriaceae</taxon>
        <taxon>Aminobacter</taxon>
    </lineage>
</organism>
<keyword evidence="12" id="KW-1185">Reference proteome</keyword>
<dbReference type="InterPro" id="IPR029063">
    <property type="entry name" value="SAM-dependent_MTases_sf"/>
</dbReference>
<evidence type="ECO:0000256" key="4">
    <source>
        <dbReference type="ARBA" id="ARBA00022679"/>
    </source>
</evidence>
<protein>
    <recommendedName>
        <fullName evidence="2 8">Site-specific DNA-methyltransferase (adenine-specific)</fullName>
        <ecNumber evidence="2 8">2.1.1.72</ecNumber>
    </recommendedName>
</protein>
<evidence type="ECO:0000313" key="10">
    <source>
        <dbReference type="EMBL" id="MBB3706155.1"/>
    </source>
</evidence>
<feature type="binding site" evidence="7">
    <location>
        <position position="9"/>
    </location>
    <ligand>
        <name>S-adenosyl-L-methionine</name>
        <dbReference type="ChEBI" id="CHEBI:59789"/>
    </ligand>
</feature>
<evidence type="ECO:0000256" key="3">
    <source>
        <dbReference type="ARBA" id="ARBA00022603"/>
    </source>
</evidence>
<dbReference type="EMBL" id="JACICB010000008">
    <property type="protein sequence ID" value="MBB3706155.1"/>
    <property type="molecule type" value="Genomic_DNA"/>
</dbReference>
<evidence type="ECO:0000256" key="2">
    <source>
        <dbReference type="ARBA" id="ARBA00011900"/>
    </source>
</evidence>
<comment type="similarity">
    <text evidence="1 8">Belongs to the N(4)/N(6)-methyltransferase family.</text>
</comment>
<dbReference type="RefSeq" id="WP_083948633.1">
    <property type="nucleotide sequence ID" value="NZ_CP015005.1"/>
</dbReference>
<evidence type="ECO:0000313" key="11">
    <source>
        <dbReference type="Proteomes" id="UP000075755"/>
    </source>
</evidence>
<dbReference type="SUPFAM" id="SSF53335">
    <property type="entry name" value="S-adenosyl-L-methionine-dependent methyltransferases"/>
    <property type="match status" value="1"/>
</dbReference>
<keyword evidence="4 8" id="KW-0808">Transferase</keyword>
<dbReference type="Pfam" id="PF02086">
    <property type="entry name" value="MethyltransfD12"/>
    <property type="match status" value="1"/>
</dbReference>
<evidence type="ECO:0000256" key="1">
    <source>
        <dbReference type="ARBA" id="ARBA00006594"/>
    </source>
</evidence>
<dbReference type="PRINTS" id="PR00505">
    <property type="entry name" value="D12N6MTFRASE"/>
</dbReference>
<dbReference type="PROSITE" id="PS00092">
    <property type="entry name" value="N6_MTASE"/>
    <property type="match status" value="1"/>
</dbReference>
<dbReference type="InterPro" id="IPR023095">
    <property type="entry name" value="Ade_MeTrfase_dom_2"/>
</dbReference>
<proteinExistence type="inferred from homology"/>
<dbReference type="Gene3D" id="1.10.1020.10">
    <property type="entry name" value="Adenine-specific Methyltransferase, Domain 2"/>
    <property type="match status" value="1"/>
</dbReference>
<dbReference type="GO" id="GO:0043565">
    <property type="term" value="F:sequence-specific DNA binding"/>
    <property type="evidence" value="ECO:0007669"/>
    <property type="project" value="TreeGrafter"/>
</dbReference>